<dbReference type="PROSITE" id="PS51257">
    <property type="entry name" value="PROKAR_LIPOPROTEIN"/>
    <property type="match status" value="1"/>
</dbReference>
<name>A0ABT6AXZ3_9BURK</name>
<reference evidence="2 3" key="1">
    <citation type="submission" date="2023-03" db="EMBL/GenBank/DDBJ databases">
        <title>Draft assemblies of triclosan tolerant bacteria isolated from returned activated sludge.</title>
        <authorList>
            <person name="Van Hamelsveld S."/>
        </authorList>
    </citation>
    <scope>NUCLEOTIDE SEQUENCE [LARGE SCALE GENOMIC DNA]</scope>
    <source>
        <strain evidence="2 3">GW210010_S58</strain>
    </source>
</reference>
<proteinExistence type="predicted"/>
<evidence type="ECO:0000313" key="3">
    <source>
        <dbReference type="Proteomes" id="UP001216674"/>
    </source>
</evidence>
<dbReference type="Proteomes" id="UP001216674">
    <property type="component" value="Unassembled WGS sequence"/>
</dbReference>
<evidence type="ECO:0000313" key="2">
    <source>
        <dbReference type="EMBL" id="MDF3837500.1"/>
    </source>
</evidence>
<dbReference type="EMBL" id="JARJLM010000515">
    <property type="protein sequence ID" value="MDF3837500.1"/>
    <property type="molecule type" value="Genomic_DNA"/>
</dbReference>
<feature type="region of interest" description="Disordered" evidence="1">
    <location>
        <begin position="23"/>
        <end position="56"/>
    </location>
</feature>
<sequence>MKRLIGAASIALAVAGCGGSGENDGGLSVVRNPPATTTTTPTAPTTPVTPDPAVPAAPATNALGTGFYIGSTPANERLNVLVLDENVYYVFYSSPGTPDAPAGVVTGNYSSGSGKLTTNSNGKDFNLEGAGYSLAAADLNVSYVPSTSMSGWLTYRNGKTVPLSSNYSTDYNYIASASGLKGDYAGNAVTLDTSALRSNGVVVHIDATGKITTDAGTGCGFTGTATPRRQGKVYDVTITTGGAPCLYTYTVMNGIAYYDPTTTHSLPTPGQLYLFAMRPDRQVGMLFTGR</sequence>
<organism evidence="2 3">
    <name type="scientific">Cupriavidus basilensis</name>
    <dbReference type="NCBI Taxonomy" id="68895"/>
    <lineage>
        <taxon>Bacteria</taxon>
        <taxon>Pseudomonadati</taxon>
        <taxon>Pseudomonadota</taxon>
        <taxon>Betaproteobacteria</taxon>
        <taxon>Burkholderiales</taxon>
        <taxon>Burkholderiaceae</taxon>
        <taxon>Cupriavidus</taxon>
    </lineage>
</organism>
<dbReference type="RefSeq" id="WP_035816843.1">
    <property type="nucleotide sequence ID" value="NZ_JARJLM010000515.1"/>
</dbReference>
<feature type="compositionally biased region" description="Low complexity" evidence="1">
    <location>
        <begin position="33"/>
        <end position="46"/>
    </location>
</feature>
<comment type="caution">
    <text evidence="2">The sequence shown here is derived from an EMBL/GenBank/DDBJ whole genome shotgun (WGS) entry which is preliminary data.</text>
</comment>
<accession>A0ABT6AXZ3</accession>
<gene>
    <name evidence="2" type="ORF">P3W85_31800</name>
</gene>
<evidence type="ECO:0000256" key="1">
    <source>
        <dbReference type="SAM" id="MobiDB-lite"/>
    </source>
</evidence>
<keyword evidence="3" id="KW-1185">Reference proteome</keyword>
<evidence type="ECO:0008006" key="4">
    <source>
        <dbReference type="Google" id="ProtNLM"/>
    </source>
</evidence>
<protein>
    <recommendedName>
        <fullName evidence="4">Lipoprotein</fullName>
    </recommendedName>
</protein>